<evidence type="ECO:0000259" key="2">
    <source>
        <dbReference type="Pfam" id="PF00496"/>
    </source>
</evidence>
<dbReference type="Pfam" id="PF00496">
    <property type="entry name" value="SBP_bac_5"/>
    <property type="match status" value="1"/>
</dbReference>
<dbReference type="PANTHER" id="PTHR30290">
    <property type="entry name" value="PERIPLASMIC BINDING COMPONENT OF ABC TRANSPORTER"/>
    <property type="match status" value="1"/>
</dbReference>
<dbReference type="EMBL" id="JAMWMR010000004">
    <property type="protein sequence ID" value="MCN9240350.1"/>
    <property type="molecule type" value="Genomic_DNA"/>
</dbReference>
<dbReference type="SUPFAM" id="SSF53850">
    <property type="entry name" value="Periplasmic binding protein-like II"/>
    <property type="match status" value="1"/>
</dbReference>
<dbReference type="Gene3D" id="3.40.190.10">
    <property type="entry name" value="Periplasmic binding protein-like II"/>
    <property type="match status" value="1"/>
</dbReference>
<dbReference type="PANTHER" id="PTHR30290:SF65">
    <property type="entry name" value="MONOACYL PHOSPHATIDYLINOSITOL TETRAMANNOSIDE-BINDING PROTEIN LPQW-RELATED"/>
    <property type="match status" value="1"/>
</dbReference>
<accession>A0ABT0Z9A7</accession>
<evidence type="ECO:0000313" key="4">
    <source>
        <dbReference type="Proteomes" id="UP001523219"/>
    </source>
</evidence>
<dbReference type="CDD" id="cd08501">
    <property type="entry name" value="PBP2_Lpqw"/>
    <property type="match status" value="1"/>
</dbReference>
<reference evidence="3 4" key="1">
    <citation type="submission" date="2022-05" db="EMBL/GenBank/DDBJ databases">
        <title>Streptomyces sp. nov. RY43-2 isolated from soil of a peat swamp forest.</title>
        <authorList>
            <person name="Kanchanasin P."/>
            <person name="Tanasupawat S."/>
            <person name="Phongsopitanun W."/>
        </authorList>
    </citation>
    <scope>NUCLEOTIDE SEQUENCE [LARGE SCALE GENOMIC DNA]</scope>
    <source>
        <strain evidence="3 4">RY43-2</strain>
    </source>
</reference>
<sequence length="607" mass="64771">MRVHSSALTKGLTLAAGLTLVLAACSGGGGGGGSSHKGGAATGLSSCATQGKANTCNAAATKTGGTFTYVLEKNIQQWLVQDSNGNSFENGEAISVVLPQVFVPLPDFSVALNTDLVTSATQTSTSPQTFVYKINPKASWNDGTPITADDFVYYWRTNNGKDCPPPPASDSTQTKGCLPQSTAGYDRIKSVTGSDGGKTVTVVMNKPFADWKQLFGAGYPLYPAHVAEKLSGAKTGDAAHMTAGQMAQGWQYFLKTPPSKYPTAGPYKMQDWTDNDHATFVPDPKWWGAHKPTLQRLVFKVITDATQEPTALRNNEVQGIYPQPEVDLVNQIKAIPDVTYTIGAGLTWEHFDLNLHNPVIGKHLALRKAMFTAISVKDIMAKTVGQFDPNVKPLGSHNYVPVQSGYQDVVTGTGQGSGDVAKAKQYLTDAKFTGIGTALKTPDGRTVGPFNCRYTTGNQIRQSECQILQSALASLGIKVTIKPIGAADLGTVLTGHQYDIIVFAWVGSPFPSANAQQNWVTGGGGNYGGYSNKEVDKLINQAVGEVDPGKAASLLNQSDALMVKDAYVLPLYQKPTILAVQTRWVNMRDNATNVGPPYNVAEWGLKK</sequence>
<evidence type="ECO:0000256" key="1">
    <source>
        <dbReference type="SAM" id="SignalP"/>
    </source>
</evidence>
<feature type="signal peptide" evidence="1">
    <location>
        <begin position="1"/>
        <end position="23"/>
    </location>
</feature>
<dbReference type="InterPro" id="IPR000914">
    <property type="entry name" value="SBP_5_dom"/>
</dbReference>
<dbReference type="InterPro" id="IPR030678">
    <property type="entry name" value="Peptide/Ni-bd"/>
</dbReference>
<keyword evidence="4" id="KW-1185">Reference proteome</keyword>
<dbReference type="Proteomes" id="UP001523219">
    <property type="component" value="Unassembled WGS sequence"/>
</dbReference>
<gene>
    <name evidence="3" type="ORF">NGF19_05995</name>
</gene>
<organism evidence="3 4">
    <name type="scientific">Streptomyces macrolidinus</name>
    <dbReference type="NCBI Taxonomy" id="2952607"/>
    <lineage>
        <taxon>Bacteria</taxon>
        <taxon>Bacillati</taxon>
        <taxon>Actinomycetota</taxon>
        <taxon>Actinomycetes</taxon>
        <taxon>Kitasatosporales</taxon>
        <taxon>Streptomycetaceae</taxon>
        <taxon>Streptomyces</taxon>
    </lineage>
</organism>
<feature type="domain" description="Solute-binding protein family 5" evidence="2">
    <location>
        <begin position="114"/>
        <end position="526"/>
    </location>
</feature>
<dbReference type="PIRSF" id="PIRSF002741">
    <property type="entry name" value="MppA"/>
    <property type="match status" value="1"/>
</dbReference>
<evidence type="ECO:0000313" key="3">
    <source>
        <dbReference type="EMBL" id="MCN9240350.1"/>
    </source>
</evidence>
<protein>
    <submittedName>
        <fullName evidence="3">ABC transporter family substrate-binding protein</fullName>
    </submittedName>
</protein>
<feature type="chain" id="PRO_5046467185" evidence="1">
    <location>
        <begin position="24"/>
        <end position="607"/>
    </location>
</feature>
<proteinExistence type="predicted"/>
<dbReference type="Gene3D" id="3.10.105.10">
    <property type="entry name" value="Dipeptide-binding Protein, Domain 3"/>
    <property type="match status" value="1"/>
</dbReference>
<keyword evidence="1" id="KW-0732">Signal</keyword>
<name>A0ABT0Z9A7_9ACTN</name>
<dbReference type="PROSITE" id="PS51257">
    <property type="entry name" value="PROKAR_LIPOPROTEIN"/>
    <property type="match status" value="1"/>
</dbReference>
<comment type="caution">
    <text evidence="3">The sequence shown here is derived from an EMBL/GenBank/DDBJ whole genome shotgun (WGS) entry which is preliminary data.</text>
</comment>
<dbReference type="RefSeq" id="WP_252422730.1">
    <property type="nucleotide sequence ID" value="NZ_JAMWMR010000004.1"/>
</dbReference>
<dbReference type="InterPro" id="IPR039424">
    <property type="entry name" value="SBP_5"/>
</dbReference>
<dbReference type="Gene3D" id="3.90.76.10">
    <property type="entry name" value="Dipeptide-binding Protein, Domain 1"/>
    <property type="match status" value="1"/>
</dbReference>